<gene>
    <name evidence="1" type="ORF">MNOR_LOCUS37678</name>
</gene>
<accession>A0AAV2SL52</accession>
<organism evidence="1 2">
    <name type="scientific">Meganyctiphanes norvegica</name>
    <name type="common">Northern krill</name>
    <name type="synonym">Thysanopoda norvegica</name>
    <dbReference type="NCBI Taxonomy" id="48144"/>
    <lineage>
        <taxon>Eukaryota</taxon>
        <taxon>Metazoa</taxon>
        <taxon>Ecdysozoa</taxon>
        <taxon>Arthropoda</taxon>
        <taxon>Crustacea</taxon>
        <taxon>Multicrustacea</taxon>
        <taxon>Malacostraca</taxon>
        <taxon>Eumalacostraca</taxon>
        <taxon>Eucarida</taxon>
        <taxon>Euphausiacea</taxon>
        <taxon>Euphausiidae</taxon>
        <taxon>Meganyctiphanes</taxon>
    </lineage>
</organism>
<proteinExistence type="predicted"/>
<dbReference type="EMBL" id="CAXKWB010078240">
    <property type="protein sequence ID" value="CAL4202393.1"/>
    <property type="molecule type" value="Genomic_DNA"/>
</dbReference>
<sequence length="104" mass="11304">MLSFLEGFLTNTISPTLILFSNFNSCKSLQSSLKLSKYSSNQTCLNSSIILSLASKDFITTDLEGGSARLMLSSASLNNNLQFAFGLMKQLGDIISKPEFSAHL</sequence>
<dbReference type="AlphaFoldDB" id="A0AAV2SL52"/>
<evidence type="ECO:0000313" key="1">
    <source>
        <dbReference type="EMBL" id="CAL4202393.1"/>
    </source>
</evidence>
<protein>
    <submittedName>
        <fullName evidence="1">Uncharacterized protein</fullName>
    </submittedName>
</protein>
<name>A0AAV2SL52_MEGNR</name>
<keyword evidence="2" id="KW-1185">Reference proteome</keyword>
<reference evidence="1 2" key="1">
    <citation type="submission" date="2024-05" db="EMBL/GenBank/DDBJ databases">
        <authorList>
            <person name="Wallberg A."/>
        </authorList>
    </citation>
    <scope>NUCLEOTIDE SEQUENCE [LARGE SCALE GENOMIC DNA]</scope>
</reference>
<dbReference type="Proteomes" id="UP001497623">
    <property type="component" value="Unassembled WGS sequence"/>
</dbReference>
<comment type="caution">
    <text evidence="1">The sequence shown here is derived from an EMBL/GenBank/DDBJ whole genome shotgun (WGS) entry which is preliminary data.</text>
</comment>
<evidence type="ECO:0000313" key="2">
    <source>
        <dbReference type="Proteomes" id="UP001497623"/>
    </source>
</evidence>